<sequence length="273" mass="30827">MSVQILAGLPNLSTPLFMLLELDEPLLQRIYQLEPDPRPEALFANTELGAHVEQGPWLIQLAPDSPSLSAYRQAPEQWPGVLLSSGRPVDELLAHLRAMLVVQFEGERKGILRYYDPQVASYLFAATEAVITWLGPIEQLFWHGATWADRSEHISHWRSLRSESTNHGAPPKGKLILDRMQIAALERQQLEAFAYERWQEHSQAEFNQVLGYLQQGLASGFDDEKSLGAYLEARLTYPQHLSHPQIASGQVQFRLQQLQSWLEATPAPSESQG</sequence>
<dbReference type="InterPro" id="IPR025391">
    <property type="entry name" value="DUF4123"/>
</dbReference>
<feature type="domain" description="DUF4123" evidence="1">
    <location>
        <begin position="23"/>
        <end position="125"/>
    </location>
</feature>
<protein>
    <recommendedName>
        <fullName evidence="1">DUF4123 domain-containing protein</fullName>
    </recommendedName>
</protein>
<proteinExistence type="predicted"/>
<evidence type="ECO:0000259" key="1">
    <source>
        <dbReference type="Pfam" id="PF13503"/>
    </source>
</evidence>
<dbReference type="Pfam" id="PF13503">
    <property type="entry name" value="DUF4123"/>
    <property type="match status" value="1"/>
</dbReference>
<name>A0A2S4ANK1_STUST</name>
<dbReference type="EMBL" id="PPXG01000003">
    <property type="protein sequence ID" value="POH83061.1"/>
    <property type="molecule type" value="Genomic_DNA"/>
</dbReference>
<dbReference type="Proteomes" id="UP000237068">
    <property type="component" value="Unassembled WGS sequence"/>
</dbReference>
<gene>
    <name evidence="2" type="ORF">CXK91_07440</name>
</gene>
<reference evidence="2 3" key="1">
    <citation type="submission" date="2018-01" db="EMBL/GenBank/DDBJ databases">
        <title>Denitrification phenotypes of diverse strains of Pseudomonas stutzeri.</title>
        <authorList>
            <person name="Milligan D.A."/>
            <person name="Bergaust L."/>
            <person name="Bakken L.R."/>
            <person name="Frostegard A."/>
        </authorList>
    </citation>
    <scope>NUCLEOTIDE SEQUENCE [LARGE SCALE GENOMIC DNA]</scope>
    <source>
        <strain evidence="2 3">24a13</strain>
    </source>
</reference>
<dbReference type="AlphaFoldDB" id="A0A2S4ANK1"/>
<accession>A0A2S4ANK1</accession>
<dbReference type="OrthoDB" id="6363308at2"/>
<comment type="caution">
    <text evidence="2">The sequence shown here is derived from an EMBL/GenBank/DDBJ whole genome shotgun (WGS) entry which is preliminary data.</text>
</comment>
<dbReference type="RefSeq" id="WP_103455546.1">
    <property type="nucleotide sequence ID" value="NZ_JAMOHQ010000006.1"/>
</dbReference>
<evidence type="ECO:0000313" key="3">
    <source>
        <dbReference type="Proteomes" id="UP000237068"/>
    </source>
</evidence>
<organism evidence="2 3">
    <name type="scientific">Stutzerimonas stutzeri</name>
    <name type="common">Pseudomonas stutzeri</name>
    <dbReference type="NCBI Taxonomy" id="316"/>
    <lineage>
        <taxon>Bacteria</taxon>
        <taxon>Pseudomonadati</taxon>
        <taxon>Pseudomonadota</taxon>
        <taxon>Gammaproteobacteria</taxon>
        <taxon>Pseudomonadales</taxon>
        <taxon>Pseudomonadaceae</taxon>
        <taxon>Stutzerimonas</taxon>
    </lineage>
</organism>
<evidence type="ECO:0000313" key="2">
    <source>
        <dbReference type="EMBL" id="POH83061.1"/>
    </source>
</evidence>